<sequence>MGRESITHQFFGITITKQNRFFMGALVGALFTRNINKSNNKQCVSRGYDSESATFPFLCFLKNPHVFLIQ</sequence>
<dbReference type="EMBL" id="PYKE01000138">
    <property type="protein sequence ID" value="TGC99472.1"/>
    <property type="molecule type" value="Genomic_DNA"/>
</dbReference>
<evidence type="ECO:0000313" key="3">
    <source>
        <dbReference type="Proteomes" id="UP000297783"/>
    </source>
</evidence>
<comment type="caution">
    <text evidence="1">The sequence shown here is derived from an EMBL/GenBank/DDBJ whole genome shotgun (WGS) entry which is preliminary data.</text>
</comment>
<organism evidence="1 3">
    <name type="scientific">Salmonella enterica I</name>
    <dbReference type="NCBI Taxonomy" id="59201"/>
    <lineage>
        <taxon>Bacteria</taxon>
        <taxon>Pseudomonadati</taxon>
        <taxon>Pseudomonadota</taxon>
        <taxon>Gammaproteobacteria</taxon>
        <taxon>Enterobacterales</taxon>
        <taxon>Enterobacteriaceae</taxon>
        <taxon>Salmonella</taxon>
    </lineage>
</organism>
<dbReference type="AlphaFoldDB" id="A0A659LZX5"/>
<evidence type="ECO:0000313" key="4">
    <source>
        <dbReference type="Proteomes" id="UP000298415"/>
    </source>
</evidence>
<dbReference type="EMBL" id="PYJV01000131">
    <property type="protein sequence ID" value="TGC33122.1"/>
    <property type="molecule type" value="Genomic_DNA"/>
</dbReference>
<evidence type="ECO:0000313" key="2">
    <source>
        <dbReference type="EMBL" id="TGC99472.1"/>
    </source>
</evidence>
<accession>A0A659LZX5</accession>
<proteinExistence type="predicted"/>
<gene>
    <name evidence="1" type="ORF">C9E93_24085</name>
    <name evidence="2" type="ORF">C9F05_10420</name>
</gene>
<evidence type="ECO:0000313" key="1">
    <source>
        <dbReference type="EMBL" id="TGC33122.1"/>
    </source>
</evidence>
<name>A0A659LZX5_SALET</name>
<dbReference type="Proteomes" id="UP000297783">
    <property type="component" value="Unassembled WGS sequence"/>
</dbReference>
<dbReference type="Proteomes" id="UP000298415">
    <property type="component" value="Unassembled WGS sequence"/>
</dbReference>
<protein>
    <submittedName>
        <fullName evidence="1">Uncharacterized protein</fullName>
    </submittedName>
</protein>
<reference evidence="3 4" key="1">
    <citation type="submission" date="2018-03" db="EMBL/GenBank/DDBJ databases">
        <title>Non-Typhoidal Salmonella genome sequencing and assembly.</title>
        <authorList>
            <person name="Matchawe C."/>
        </authorList>
    </citation>
    <scope>NUCLEOTIDE SEQUENCE [LARGE SCALE GENOMIC DNA]</scope>
    <source>
        <strain evidence="2 4">32evb</strain>
        <strain evidence="1 3">98se</strain>
    </source>
</reference>